<dbReference type="SUPFAM" id="SSF52402">
    <property type="entry name" value="Adenine nucleotide alpha hydrolases-like"/>
    <property type="match status" value="1"/>
</dbReference>
<dbReference type="PANTHER" id="PTHR46268">
    <property type="entry name" value="STRESS RESPONSE PROTEIN NHAX"/>
    <property type="match status" value="1"/>
</dbReference>
<dbReference type="Gene3D" id="3.40.50.620">
    <property type="entry name" value="HUPs"/>
    <property type="match status" value="1"/>
</dbReference>
<dbReference type="InterPro" id="IPR006015">
    <property type="entry name" value="Universal_stress_UspA"/>
</dbReference>
<evidence type="ECO:0000313" key="4">
    <source>
        <dbReference type="Proteomes" id="UP001628078"/>
    </source>
</evidence>
<dbReference type="CDD" id="cd00293">
    <property type="entry name" value="USP-like"/>
    <property type="match status" value="1"/>
</dbReference>
<accession>A0ABQ5JSP0</accession>
<dbReference type="RefSeq" id="WP_407884965.1">
    <property type="nucleotide sequence ID" value="NZ_BQXO01000012.1"/>
</dbReference>
<evidence type="ECO:0000313" key="3">
    <source>
        <dbReference type="EMBL" id="GKT06649.1"/>
    </source>
</evidence>
<proteinExistence type="inferred from homology"/>
<dbReference type="InterPro" id="IPR006016">
    <property type="entry name" value="UspA"/>
</dbReference>
<feature type="domain" description="UspA" evidence="2">
    <location>
        <begin position="1"/>
        <end position="154"/>
    </location>
</feature>
<comment type="similarity">
    <text evidence="1">Belongs to the universal stress protein A family.</text>
</comment>
<dbReference type="PANTHER" id="PTHR46268:SF6">
    <property type="entry name" value="UNIVERSAL STRESS PROTEIN UP12"/>
    <property type="match status" value="1"/>
</dbReference>
<dbReference type="Proteomes" id="UP001628078">
    <property type="component" value="Unassembled WGS sequence"/>
</dbReference>
<name>A0ABQ5JSP0_9LACO</name>
<sequence length="154" mass="16696">MNKVILVAVDASSEAGKVLSYAAKLAKLDGLNLRLLSVIHSTSNPYNISVTANDIITRNVTMNGEIEHENDHLLQNTHNYLEQLAHDQGLNPSDLDIQVLEGNTKQRLVDAVSEPDVTELVMGALGTHRLTGNLLGSVADYVIRQSAKTVTVVK</sequence>
<gene>
    <name evidence="3" type="ORF">JCM31185_19360</name>
</gene>
<keyword evidence="4" id="KW-1185">Reference proteome</keyword>
<dbReference type="PRINTS" id="PR01438">
    <property type="entry name" value="UNVRSLSTRESS"/>
</dbReference>
<evidence type="ECO:0000256" key="1">
    <source>
        <dbReference type="ARBA" id="ARBA00008791"/>
    </source>
</evidence>
<reference evidence="3 4" key="1">
    <citation type="submission" date="2022-03" db="EMBL/GenBank/DDBJ databases">
        <title>Draft genome sequence of Furfurilactobacillus curtus JCM 31185.</title>
        <authorList>
            <person name="Suzuki S."/>
            <person name="Endo A."/>
            <person name="Kajikawa A."/>
        </authorList>
    </citation>
    <scope>NUCLEOTIDE SEQUENCE [LARGE SCALE GENOMIC DNA]</scope>
    <source>
        <strain evidence="3 4">JCM 31185</strain>
    </source>
</reference>
<protein>
    <recommendedName>
        <fullName evidence="2">UspA domain-containing protein</fullName>
    </recommendedName>
</protein>
<organism evidence="3 4">
    <name type="scientific">Furfurilactobacillus curtus</name>
    <dbReference type="NCBI Taxonomy" id="1746200"/>
    <lineage>
        <taxon>Bacteria</taxon>
        <taxon>Bacillati</taxon>
        <taxon>Bacillota</taxon>
        <taxon>Bacilli</taxon>
        <taxon>Lactobacillales</taxon>
        <taxon>Lactobacillaceae</taxon>
        <taxon>Furfurilactobacillus</taxon>
    </lineage>
</organism>
<dbReference type="EMBL" id="BQXO01000012">
    <property type="protein sequence ID" value="GKT06649.1"/>
    <property type="molecule type" value="Genomic_DNA"/>
</dbReference>
<evidence type="ECO:0000259" key="2">
    <source>
        <dbReference type="Pfam" id="PF00582"/>
    </source>
</evidence>
<dbReference type="InterPro" id="IPR014729">
    <property type="entry name" value="Rossmann-like_a/b/a_fold"/>
</dbReference>
<dbReference type="Pfam" id="PF00582">
    <property type="entry name" value="Usp"/>
    <property type="match status" value="1"/>
</dbReference>
<comment type="caution">
    <text evidence="3">The sequence shown here is derived from an EMBL/GenBank/DDBJ whole genome shotgun (WGS) entry which is preliminary data.</text>
</comment>